<dbReference type="Proteomes" id="UP001156627">
    <property type="component" value="Unassembled WGS sequence"/>
</dbReference>
<comment type="caution">
    <text evidence="1">The sequence shown here is derived from an EMBL/GenBank/DDBJ whole genome shotgun (WGS) entry which is preliminary data.</text>
</comment>
<proteinExistence type="predicted"/>
<reference evidence="2" key="1">
    <citation type="journal article" date="2019" name="Int. J. Syst. Evol. Microbiol.">
        <title>The Global Catalogue of Microorganisms (GCM) 10K type strain sequencing project: providing services to taxonomists for standard genome sequencing and annotation.</title>
        <authorList>
            <consortium name="The Broad Institute Genomics Platform"/>
            <consortium name="The Broad Institute Genome Sequencing Center for Infectious Disease"/>
            <person name="Wu L."/>
            <person name="Ma J."/>
        </authorList>
    </citation>
    <scope>NUCLEOTIDE SEQUENCE [LARGE SCALE GENOMIC DNA]</scope>
    <source>
        <strain evidence="2">NBRC 111981</strain>
    </source>
</reference>
<dbReference type="RefSeq" id="WP_284331375.1">
    <property type="nucleotide sequence ID" value="NZ_BSOA01000013.1"/>
</dbReference>
<evidence type="ECO:0000313" key="1">
    <source>
        <dbReference type="EMBL" id="GLQ87928.1"/>
    </source>
</evidence>
<evidence type="ECO:0008006" key="3">
    <source>
        <dbReference type="Google" id="ProtNLM"/>
    </source>
</evidence>
<sequence length="319" mass="36121">MSSTTRAFEATRLPGNPIVHSELDASLGTNINGPSLIKVPDWIASPLGKYYLYFAHHHGRHIRMAYADSLSGPWRIFQGGTLQLRDTPAASWSYRAHIASPDVHVDDETRSIVMFYHGGYRLLRPRQATYVATSRDGLKFVSQRARLGMPYWRRFHWNGHYYAITMSGQLYRATNPLSGYRPGPALTLPGARHAAVWIEDGRLHLFFSRIGDAPERILACHVDLSDDWMTWHPSKEHTLLFPREIYEGVRLTVCPSARGAVYERARQLRDPYVFMDERQLYMLYATAGEAGIAIAKLDPAARAATIEANNVLERKHASS</sequence>
<protein>
    <recommendedName>
        <fullName evidence="3">Glycosyl hydrolases family 43</fullName>
    </recommendedName>
</protein>
<accession>A0ABQ5XBC4</accession>
<organism evidence="1 2">
    <name type="scientific">Dyella flagellata</name>
    <dbReference type="NCBI Taxonomy" id="1867833"/>
    <lineage>
        <taxon>Bacteria</taxon>
        <taxon>Pseudomonadati</taxon>
        <taxon>Pseudomonadota</taxon>
        <taxon>Gammaproteobacteria</taxon>
        <taxon>Lysobacterales</taxon>
        <taxon>Rhodanobacteraceae</taxon>
        <taxon>Dyella</taxon>
    </lineage>
</organism>
<gene>
    <name evidence="1" type="ORF">GCM10007898_14960</name>
</gene>
<evidence type="ECO:0000313" key="2">
    <source>
        <dbReference type="Proteomes" id="UP001156627"/>
    </source>
</evidence>
<keyword evidence="2" id="KW-1185">Reference proteome</keyword>
<dbReference type="EMBL" id="BSOA01000013">
    <property type="protein sequence ID" value="GLQ87928.1"/>
    <property type="molecule type" value="Genomic_DNA"/>
</dbReference>
<dbReference type="Gene3D" id="2.115.10.20">
    <property type="entry name" value="Glycosyl hydrolase domain, family 43"/>
    <property type="match status" value="2"/>
</dbReference>
<dbReference type="InterPro" id="IPR023296">
    <property type="entry name" value="Glyco_hydro_beta-prop_sf"/>
</dbReference>
<name>A0ABQ5XBC4_9GAMM</name>
<dbReference type="SUPFAM" id="SSF75005">
    <property type="entry name" value="Arabinanase/levansucrase/invertase"/>
    <property type="match status" value="1"/>
</dbReference>